<sequence length="155" mass="15834">MMVYVPLPHTRAAALRDGDTPSALAGHAATASLRRALDLTPDDEEGDYAALNAAGVAALDGLVGERRLVLAAEVADAQVADHRGPSGEVEVTGLTWAQVRSLFADEEVAGPAVRAAAGAASGVALEQAYDLPAVAALADAHDLLWFAPEELDALG</sequence>
<name>A0ABS4Z405_9ACTN</name>
<dbReference type="Proteomes" id="UP000758168">
    <property type="component" value="Unassembled WGS sequence"/>
</dbReference>
<gene>
    <name evidence="1" type="ORF">JOF54_000709</name>
</gene>
<dbReference type="Pfam" id="PF21853">
    <property type="entry name" value="DUF6912"/>
    <property type="match status" value="1"/>
</dbReference>
<evidence type="ECO:0000313" key="1">
    <source>
        <dbReference type="EMBL" id="MBP2415787.1"/>
    </source>
</evidence>
<keyword evidence="2" id="KW-1185">Reference proteome</keyword>
<proteinExistence type="predicted"/>
<organism evidence="1 2">
    <name type="scientific">Microlunatus capsulatus</name>
    <dbReference type="NCBI Taxonomy" id="99117"/>
    <lineage>
        <taxon>Bacteria</taxon>
        <taxon>Bacillati</taxon>
        <taxon>Actinomycetota</taxon>
        <taxon>Actinomycetes</taxon>
        <taxon>Propionibacteriales</taxon>
        <taxon>Propionibacteriaceae</taxon>
        <taxon>Microlunatus</taxon>
    </lineage>
</organism>
<dbReference type="InterPro" id="IPR054206">
    <property type="entry name" value="DUF6912"/>
</dbReference>
<accession>A0ABS4Z405</accession>
<comment type="caution">
    <text evidence="1">The sequence shown here is derived from an EMBL/GenBank/DDBJ whole genome shotgun (WGS) entry which is preliminary data.</text>
</comment>
<dbReference type="EMBL" id="JAGIOB010000001">
    <property type="protein sequence ID" value="MBP2415787.1"/>
    <property type="molecule type" value="Genomic_DNA"/>
</dbReference>
<reference evidence="1 2" key="1">
    <citation type="submission" date="2021-03" db="EMBL/GenBank/DDBJ databases">
        <title>Sequencing the genomes of 1000 actinobacteria strains.</title>
        <authorList>
            <person name="Klenk H.-P."/>
        </authorList>
    </citation>
    <scope>NUCLEOTIDE SEQUENCE [LARGE SCALE GENOMIC DNA]</scope>
    <source>
        <strain evidence="1 2">DSM 12936</strain>
    </source>
</reference>
<evidence type="ECO:0000313" key="2">
    <source>
        <dbReference type="Proteomes" id="UP000758168"/>
    </source>
</evidence>
<protein>
    <submittedName>
        <fullName evidence="1">Uncharacterized protein</fullName>
    </submittedName>
</protein>